<dbReference type="Gene3D" id="3.40.30.10">
    <property type="entry name" value="Glutaredoxin"/>
    <property type="match status" value="1"/>
</dbReference>
<dbReference type="Proteomes" id="UP000501452">
    <property type="component" value="Chromosome"/>
</dbReference>
<reference evidence="8 9" key="1">
    <citation type="submission" date="2019-10" db="EMBL/GenBank/DDBJ databases">
        <title>Rubrobacter sp nov SCSIO 52090 isolated from a deep-sea sediment in the South China Sea.</title>
        <authorList>
            <person name="Chen R.W."/>
        </authorList>
    </citation>
    <scope>NUCLEOTIDE SEQUENCE [LARGE SCALE GENOMIC DNA]</scope>
    <source>
        <strain evidence="8 9">SCSIO 52909</strain>
    </source>
</reference>
<keyword evidence="9" id="KW-1185">Reference proteome</keyword>
<feature type="transmembrane region" description="Helical" evidence="6">
    <location>
        <begin position="9"/>
        <end position="27"/>
    </location>
</feature>
<organism evidence="8 9">
    <name type="scientific">Rubrobacter tropicus</name>
    <dbReference type="NCBI Taxonomy" id="2653851"/>
    <lineage>
        <taxon>Bacteria</taxon>
        <taxon>Bacillati</taxon>
        <taxon>Actinomycetota</taxon>
        <taxon>Rubrobacteria</taxon>
        <taxon>Rubrobacterales</taxon>
        <taxon>Rubrobacteraceae</taxon>
        <taxon>Rubrobacter</taxon>
    </lineage>
</organism>
<keyword evidence="3" id="KW-0560">Oxidoreductase</keyword>
<dbReference type="KEGG" id="rub:GBA63_19365"/>
<dbReference type="SUPFAM" id="SSF52833">
    <property type="entry name" value="Thioredoxin-like"/>
    <property type="match status" value="1"/>
</dbReference>
<gene>
    <name evidence="8" type="ORF">GBA63_19365</name>
</gene>
<evidence type="ECO:0000256" key="2">
    <source>
        <dbReference type="ARBA" id="ARBA00022729"/>
    </source>
</evidence>
<keyword evidence="6" id="KW-1133">Transmembrane helix</keyword>
<dbReference type="GO" id="GO:0016491">
    <property type="term" value="F:oxidoreductase activity"/>
    <property type="evidence" value="ECO:0007669"/>
    <property type="project" value="UniProtKB-KW"/>
</dbReference>
<evidence type="ECO:0000313" key="9">
    <source>
        <dbReference type="Proteomes" id="UP000501452"/>
    </source>
</evidence>
<evidence type="ECO:0000256" key="4">
    <source>
        <dbReference type="ARBA" id="ARBA00023157"/>
    </source>
</evidence>
<evidence type="ECO:0000256" key="1">
    <source>
        <dbReference type="ARBA" id="ARBA00005791"/>
    </source>
</evidence>
<keyword evidence="6" id="KW-0812">Transmembrane</keyword>
<keyword evidence="4" id="KW-1015">Disulfide bond</keyword>
<proteinExistence type="inferred from homology"/>
<comment type="similarity">
    <text evidence="1">Belongs to the thioredoxin family. DsbA subfamily.</text>
</comment>
<accession>A0A6G8QDT7</accession>
<evidence type="ECO:0000256" key="5">
    <source>
        <dbReference type="ARBA" id="ARBA00023284"/>
    </source>
</evidence>
<dbReference type="InterPro" id="IPR012336">
    <property type="entry name" value="Thioredoxin-like_fold"/>
</dbReference>
<sequence length="220" mass="23706">MMQRGTTRLAVGMVVVAVVVAGLMVVLSQLGGGGGSQDVFAGIPQDGTRLGEEDAPVTIRLYEDFQCPACAQFARETLPEVVERHVEPGEAKLVSETLAFLGPDSVSTARAAIAAGEQDRYWQYAFLLFQNQGAENSGYATEEFLTNLAEETQDLDVSEWDEARGEDLVEEELNAVQTKANEDGVNSTPTLVISGPEGERKLRGAVPMEEIEKAIEEVKG</sequence>
<dbReference type="RefSeq" id="WP_166178868.1">
    <property type="nucleotide sequence ID" value="NZ_CP045119.1"/>
</dbReference>
<dbReference type="EMBL" id="CP045119">
    <property type="protein sequence ID" value="QIN84561.1"/>
    <property type="molecule type" value="Genomic_DNA"/>
</dbReference>
<evidence type="ECO:0000256" key="3">
    <source>
        <dbReference type="ARBA" id="ARBA00023002"/>
    </source>
</evidence>
<dbReference type="AlphaFoldDB" id="A0A6G8QDT7"/>
<evidence type="ECO:0000313" key="8">
    <source>
        <dbReference type="EMBL" id="QIN84561.1"/>
    </source>
</evidence>
<keyword evidence="2" id="KW-0732">Signal</keyword>
<dbReference type="PANTHER" id="PTHR13887">
    <property type="entry name" value="GLUTATHIONE S-TRANSFERASE KAPPA"/>
    <property type="match status" value="1"/>
</dbReference>
<dbReference type="PANTHER" id="PTHR13887:SF14">
    <property type="entry name" value="DISULFIDE BOND FORMATION PROTEIN D"/>
    <property type="match status" value="1"/>
</dbReference>
<dbReference type="InterPro" id="IPR036249">
    <property type="entry name" value="Thioredoxin-like_sf"/>
</dbReference>
<evidence type="ECO:0000256" key="6">
    <source>
        <dbReference type="SAM" id="Phobius"/>
    </source>
</evidence>
<dbReference type="Pfam" id="PF13462">
    <property type="entry name" value="Thioredoxin_4"/>
    <property type="match status" value="1"/>
</dbReference>
<protein>
    <submittedName>
        <fullName evidence="8">Thioredoxin domain-containing protein</fullName>
    </submittedName>
</protein>
<keyword evidence="6" id="KW-0472">Membrane</keyword>
<name>A0A6G8QDT7_9ACTN</name>
<evidence type="ECO:0000259" key="7">
    <source>
        <dbReference type="Pfam" id="PF13462"/>
    </source>
</evidence>
<feature type="domain" description="Thioredoxin-like fold" evidence="7">
    <location>
        <begin position="48"/>
        <end position="216"/>
    </location>
</feature>
<keyword evidence="5" id="KW-0676">Redox-active center</keyword>